<feature type="transmembrane region" description="Helical" evidence="1">
    <location>
        <begin position="390"/>
        <end position="410"/>
    </location>
</feature>
<keyword evidence="1" id="KW-0812">Transmembrane</keyword>
<evidence type="ECO:0000313" key="2">
    <source>
        <dbReference type="EnsemblMetazoa" id="Aqu2.1.41263_001"/>
    </source>
</evidence>
<dbReference type="InParanoid" id="A0A1X7VPE2"/>
<feature type="transmembrane region" description="Helical" evidence="1">
    <location>
        <begin position="243"/>
        <end position="265"/>
    </location>
</feature>
<reference evidence="2" key="1">
    <citation type="submission" date="2017-05" db="UniProtKB">
        <authorList>
            <consortium name="EnsemblMetazoa"/>
        </authorList>
    </citation>
    <scope>IDENTIFICATION</scope>
</reference>
<name>A0A1X7VPE2_AMPQE</name>
<dbReference type="EnsemblMetazoa" id="Aqu2.1.41263_001">
    <property type="protein sequence ID" value="Aqu2.1.41263_001"/>
    <property type="gene ID" value="Aqu2.1.41263"/>
</dbReference>
<keyword evidence="1" id="KW-1133">Transmembrane helix</keyword>
<dbReference type="AlphaFoldDB" id="A0A1X7VPE2"/>
<protein>
    <recommendedName>
        <fullName evidence="3">TRP C-terminal domain-containing protein</fullName>
    </recommendedName>
</protein>
<feature type="transmembrane region" description="Helical" evidence="1">
    <location>
        <begin position="330"/>
        <end position="355"/>
    </location>
</feature>
<evidence type="ECO:0008006" key="3">
    <source>
        <dbReference type="Google" id="ProtNLM"/>
    </source>
</evidence>
<sequence length="576" mass="65740">MTLPWVCKTFTYKLNQGISSTGYFTIKTGSYELRNASIVVRVQFLDCPSGLILTDSGTCDCNSIISSVPNLKCNVSWFDTPIRRSGNVWLAYDTACNCSIVNDVCPFDYCNSSTVYLSLDDPHRQCALNRSGVLCGGCQPGLSLMLGSNKCQYCTNKYLSLLIGFIMAGIVLVAFLLICNLTVSAGSINGLLFYANIVKLNEVVLFRNGASIPVLSQFIAWTNLDLGIETCFFNGLDGYWKTWLQFIFPVYIWLLVGAIIIGSYYSGRLSRIFGNNTVPVLATLILMSYSKLLRTITNALMISNIKCKDDKRRVWSVDANIDYLDNKHMILFGVSVTFLMIGLLYGGMIFSIQWLQKCTGRYCKSSRDPIVKLKPLVDSYTGPYKDRYRYWTGLLVFIRVILTALFSYTTQTKPEINNYIIVFVCVLLIRIAAKGIYRNSALNNLEFFHYFNLLCISMLNAVSHQEQWNIESLYFTIASISFSMILFISTVLIHIYVKLENKFGRPKCLKSKFFSSYDEEEYHVHDYRRLIEDEYRDEDSDKEGSPPRVIQRRESMIFDFHIDKREKVVESPLIEL</sequence>
<proteinExistence type="predicted"/>
<feature type="transmembrane region" description="Helical" evidence="1">
    <location>
        <begin position="416"/>
        <end position="433"/>
    </location>
</feature>
<evidence type="ECO:0000256" key="1">
    <source>
        <dbReference type="SAM" id="Phobius"/>
    </source>
</evidence>
<keyword evidence="1" id="KW-0472">Membrane</keyword>
<accession>A0A1X7VPE2</accession>
<feature type="transmembrane region" description="Helical" evidence="1">
    <location>
        <begin position="445"/>
        <end position="462"/>
    </location>
</feature>
<feature type="transmembrane region" description="Helical" evidence="1">
    <location>
        <begin position="272"/>
        <end position="290"/>
    </location>
</feature>
<feature type="transmembrane region" description="Helical" evidence="1">
    <location>
        <begin position="474"/>
        <end position="497"/>
    </location>
</feature>
<feature type="transmembrane region" description="Helical" evidence="1">
    <location>
        <begin position="158"/>
        <end position="183"/>
    </location>
</feature>
<organism evidence="2">
    <name type="scientific">Amphimedon queenslandica</name>
    <name type="common">Sponge</name>
    <dbReference type="NCBI Taxonomy" id="400682"/>
    <lineage>
        <taxon>Eukaryota</taxon>
        <taxon>Metazoa</taxon>
        <taxon>Porifera</taxon>
        <taxon>Demospongiae</taxon>
        <taxon>Heteroscleromorpha</taxon>
        <taxon>Haplosclerida</taxon>
        <taxon>Niphatidae</taxon>
        <taxon>Amphimedon</taxon>
    </lineage>
</organism>
<dbReference type="OrthoDB" id="5989148at2759"/>